<evidence type="ECO:0000256" key="4">
    <source>
        <dbReference type="ARBA" id="ARBA00023002"/>
    </source>
</evidence>
<comment type="caution">
    <text evidence="8">The sequence shown here is derived from an EMBL/GenBank/DDBJ whole genome shotgun (WGS) entry which is preliminary data.</text>
</comment>
<evidence type="ECO:0000256" key="3">
    <source>
        <dbReference type="ARBA" id="ARBA00022723"/>
    </source>
</evidence>
<evidence type="ECO:0000313" key="8">
    <source>
        <dbReference type="EMBL" id="TGO46640.1"/>
    </source>
</evidence>
<dbReference type="PANTHER" id="PTHR24305">
    <property type="entry name" value="CYTOCHROME P450"/>
    <property type="match status" value="1"/>
</dbReference>
<comment type="cofactor">
    <cofactor evidence="1">
        <name>heme</name>
        <dbReference type="ChEBI" id="CHEBI:30413"/>
    </cofactor>
</comment>
<evidence type="ECO:0000256" key="7">
    <source>
        <dbReference type="SAM" id="Phobius"/>
    </source>
</evidence>
<keyword evidence="7" id="KW-0812">Transmembrane</keyword>
<evidence type="ECO:0000256" key="1">
    <source>
        <dbReference type="ARBA" id="ARBA00001971"/>
    </source>
</evidence>
<dbReference type="EMBL" id="PQXN01000313">
    <property type="protein sequence ID" value="TGO46640.1"/>
    <property type="molecule type" value="Genomic_DNA"/>
</dbReference>
<feature type="transmembrane region" description="Helical" evidence="7">
    <location>
        <begin position="12"/>
        <end position="34"/>
    </location>
</feature>
<dbReference type="SUPFAM" id="SSF48264">
    <property type="entry name" value="Cytochrome P450"/>
    <property type="match status" value="1"/>
</dbReference>
<dbReference type="OrthoDB" id="3945418at2759"/>
<evidence type="ECO:0000256" key="2">
    <source>
        <dbReference type="ARBA" id="ARBA00010617"/>
    </source>
</evidence>
<protein>
    <recommendedName>
        <fullName evidence="10">Trichodiene oxygenase</fullName>
    </recommendedName>
</protein>
<sequence>MYQMDSLSTLLSLQNITATIIVYFGSLTFYRLFLHPLARFPGPKLAAITRYYEAYYDIVQNGQYIFKIAEMHKKYGPIIRISPYELHVIDPALFEKLYRQNERWHKYGWALDGFSAGGATICTADHDVHKARCLPLNAFFSNVQVANKQYLIRRGVQKFCDRISQFTGSQQTVYLGAATRPSLGILDKEDFDVGMTNVLQGSGHIWRITKHITWFGPTMKLIPLDWVMKVADDGTKAFFRYLKETTYDTKELLAAIALSDPNDKTPRTIVHEILDSSLPAKDKKFDLNVSLMT</sequence>
<dbReference type="GO" id="GO:0004497">
    <property type="term" value="F:monooxygenase activity"/>
    <property type="evidence" value="ECO:0007669"/>
    <property type="project" value="UniProtKB-KW"/>
</dbReference>
<evidence type="ECO:0008006" key="10">
    <source>
        <dbReference type="Google" id="ProtNLM"/>
    </source>
</evidence>
<dbReference type="Gene3D" id="1.10.630.10">
    <property type="entry name" value="Cytochrome P450"/>
    <property type="match status" value="1"/>
</dbReference>
<dbReference type="AlphaFoldDB" id="A0A4Z1HIP6"/>
<dbReference type="InterPro" id="IPR036396">
    <property type="entry name" value="Cyt_P450_sf"/>
</dbReference>
<keyword evidence="7" id="KW-1133">Transmembrane helix</keyword>
<comment type="similarity">
    <text evidence="2">Belongs to the cytochrome P450 family.</text>
</comment>
<dbReference type="GO" id="GO:0005506">
    <property type="term" value="F:iron ion binding"/>
    <property type="evidence" value="ECO:0007669"/>
    <property type="project" value="InterPro"/>
</dbReference>
<evidence type="ECO:0000313" key="9">
    <source>
        <dbReference type="Proteomes" id="UP000297527"/>
    </source>
</evidence>
<keyword evidence="3" id="KW-0479">Metal-binding</keyword>
<dbReference type="GO" id="GO:0020037">
    <property type="term" value="F:heme binding"/>
    <property type="evidence" value="ECO:0007669"/>
    <property type="project" value="InterPro"/>
</dbReference>
<evidence type="ECO:0000256" key="5">
    <source>
        <dbReference type="ARBA" id="ARBA00023004"/>
    </source>
</evidence>
<keyword evidence="6" id="KW-0503">Monooxygenase</keyword>
<dbReference type="InterPro" id="IPR050121">
    <property type="entry name" value="Cytochrome_P450_monoxygenase"/>
</dbReference>
<accession>A0A4Z1HIP6</accession>
<keyword evidence="5" id="KW-0408">Iron</keyword>
<keyword evidence="9" id="KW-1185">Reference proteome</keyword>
<gene>
    <name evidence="8" type="ORF">BCON_0314g00120</name>
</gene>
<keyword evidence="4" id="KW-0560">Oxidoreductase</keyword>
<name>A0A4Z1HIP6_9HELO</name>
<dbReference type="PANTHER" id="PTHR24305:SF157">
    <property type="entry name" value="N-ACETYLTRYPTOPHAN 6-HYDROXYLASE IVOC-RELATED"/>
    <property type="match status" value="1"/>
</dbReference>
<reference evidence="8 9" key="1">
    <citation type="submission" date="2017-12" db="EMBL/GenBank/DDBJ databases">
        <title>Comparative genomics of Botrytis spp.</title>
        <authorList>
            <person name="Valero-Jimenez C.A."/>
            <person name="Tapia P."/>
            <person name="Veloso J."/>
            <person name="Silva-Moreno E."/>
            <person name="Staats M."/>
            <person name="Valdes J.H."/>
            <person name="Van Kan J.A.L."/>
        </authorList>
    </citation>
    <scope>NUCLEOTIDE SEQUENCE [LARGE SCALE GENOMIC DNA]</scope>
    <source>
        <strain evidence="8 9">MUCL11595</strain>
    </source>
</reference>
<organism evidence="8 9">
    <name type="scientific">Botryotinia convoluta</name>
    <dbReference type="NCBI Taxonomy" id="54673"/>
    <lineage>
        <taxon>Eukaryota</taxon>
        <taxon>Fungi</taxon>
        <taxon>Dikarya</taxon>
        <taxon>Ascomycota</taxon>
        <taxon>Pezizomycotina</taxon>
        <taxon>Leotiomycetes</taxon>
        <taxon>Helotiales</taxon>
        <taxon>Sclerotiniaceae</taxon>
        <taxon>Botryotinia</taxon>
    </lineage>
</organism>
<proteinExistence type="inferred from homology"/>
<dbReference type="GO" id="GO:0016705">
    <property type="term" value="F:oxidoreductase activity, acting on paired donors, with incorporation or reduction of molecular oxygen"/>
    <property type="evidence" value="ECO:0007669"/>
    <property type="project" value="InterPro"/>
</dbReference>
<dbReference type="Proteomes" id="UP000297527">
    <property type="component" value="Unassembled WGS sequence"/>
</dbReference>
<keyword evidence="7" id="KW-0472">Membrane</keyword>
<evidence type="ECO:0000256" key="6">
    <source>
        <dbReference type="ARBA" id="ARBA00023033"/>
    </source>
</evidence>